<accession>A0A6A6IDK4</accession>
<dbReference type="SUPFAM" id="SSF54928">
    <property type="entry name" value="RNA-binding domain, RBD"/>
    <property type="match status" value="2"/>
</dbReference>
<dbReference type="GeneID" id="54588297"/>
<dbReference type="Pfam" id="PF00076">
    <property type="entry name" value="RRM_1"/>
    <property type="match status" value="1"/>
</dbReference>
<reference evidence="5" key="1">
    <citation type="journal article" date="2020" name="Stud. Mycol.">
        <title>101 Dothideomycetes genomes: a test case for predicting lifestyles and emergence of pathogens.</title>
        <authorList>
            <person name="Haridas S."/>
            <person name="Albert R."/>
            <person name="Binder M."/>
            <person name="Bloem J."/>
            <person name="Labutti K."/>
            <person name="Salamov A."/>
            <person name="Andreopoulos B."/>
            <person name="Baker S."/>
            <person name="Barry K."/>
            <person name="Bills G."/>
            <person name="Bluhm B."/>
            <person name="Cannon C."/>
            <person name="Castanera R."/>
            <person name="Culley D."/>
            <person name="Daum C."/>
            <person name="Ezra D."/>
            <person name="Gonzalez J."/>
            <person name="Henrissat B."/>
            <person name="Kuo A."/>
            <person name="Liang C."/>
            <person name="Lipzen A."/>
            <person name="Lutzoni F."/>
            <person name="Magnuson J."/>
            <person name="Mondo S."/>
            <person name="Nolan M."/>
            <person name="Ohm R."/>
            <person name="Pangilinan J."/>
            <person name="Park H.-J."/>
            <person name="Ramirez L."/>
            <person name="Alfaro M."/>
            <person name="Sun H."/>
            <person name="Tritt A."/>
            <person name="Yoshinaga Y."/>
            <person name="Zwiers L.-H."/>
            <person name="Turgeon B."/>
            <person name="Goodwin S."/>
            <person name="Spatafora J."/>
            <person name="Crous P."/>
            <person name="Grigoriev I."/>
        </authorList>
    </citation>
    <scope>NUCLEOTIDE SEQUENCE</scope>
    <source>
        <strain evidence="5">CBS 122368</strain>
    </source>
</reference>
<keyword evidence="1 2" id="KW-0694">RNA-binding</keyword>
<evidence type="ECO:0000313" key="5">
    <source>
        <dbReference type="EMBL" id="KAF2248299.1"/>
    </source>
</evidence>
<dbReference type="InterPro" id="IPR012677">
    <property type="entry name" value="Nucleotide-bd_a/b_plait_sf"/>
</dbReference>
<dbReference type="AlphaFoldDB" id="A0A6A6IDK4"/>
<dbReference type="EMBL" id="ML987196">
    <property type="protein sequence ID" value="KAF2248299.1"/>
    <property type="molecule type" value="Genomic_DNA"/>
</dbReference>
<gene>
    <name evidence="5" type="ORF">BU26DRAFT_596214</name>
</gene>
<dbReference type="InterPro" id="IPR035979">
    <property type="entry name" value="RBD_domain_sf"/>
</dbReference>
<feature type="domain" description="RRM" evidence="4">
    <location>
        <begin position="164"/>
        <end position="233"/>
    </location>
</feature>
<dbReference type="GO" id="GO:1990904">
    <property type="term" value="C:ribonucleoprotein complex"/>
    <property type="evidence" value="ECO:0007669"/>
    <property type="project" value="TreeGrafter"/>
</dbReference>
<dbReference type="InterPro" id="IPR000504">
    <property type="entry name" value="RRM_dom"/>
</dbReference>
<evidence type="ECO:0000313" key="6">
    <source>
        <dbReference type="Proteomes" id="UP000800094"/>
    </source>
</evidence>
<dbReference type="RefSeq" id="XP_033683303.1">
    <property type="nucleotide sequence ID" value="XM_033834967.1"/>
</dbReference>
<name>A0A6A6IDK4_9PLEO</name>
<evidence type="ECO:0000256" key="3">
    <source>
        <dbReference type="SAM" id="MobiDB-lite"/>
    </source>
</evidence>
<dbReference type="PANTHER" id="PTHR23003">
    <property type="entry name" value="RNA RECOGNITION MOTIF RRM DOMAIN CONTAINING PROTEIN"/>
    <property type="match status" value="1"/>
</dbReference>
<dbReference type="OrthoDB" id="3687416at2759"/>
<evidence type="ECO:0000256" key="1">
    <source>
        <dbReference type="ARBA" id="ARBA00022884"/>
    </source>
</evidence>
<dbReference type="GO" id="GO:0003729">
    <property type="term" value="F:mRNA binding"/>
    <property type="evidence" value="ECO:0007669"/>
    <property type="project" value="TreeGrafter"/>
</dbReference>
<keyword evidence="6" id="KW-1185">Reference proteome</keyword>
<dbReference type="Gene3D" id="3.30.70.330">
    <property type="match status" value="2"/>
</dbReference>
<dbReference type="Proteomes" id="UP000800094">
    <property type="component" value="Unassembled WGS sequence"/>
</dbReference>
<organism evidence="5 6">
    <name type="scientific">Trematosphaeria pertusa</name>
    <dbReference type="NCBI Taxonomy" id="390896"/>
    <lineage>
        <taxon>Eukaryota</taxon>
        <taxon>Fungi</taxon>
        <taxon>Dikarya</taxon>
        <taxon>Ascomycota</taxon>
        <taxon>Pezizomycotina</taxon>
        <taxon>Dothideomycetes</taxon>
        <taxon>Pleosporomycetidae</taxon>
        <taxon>Pleosporales</taxon>
        <taxon>Massarineae</taxon>
        <taxon>Trematosphaeriaceae</taxon>
        <taxon>Trematosphaeria</taxon>
    </lineage>
</organism>
<dbReference type="PROSITE" id="PS50102">
    <property type="entry name" value="RRM"/>
    <property type="match status" value="1"/>
</dbReference>
<dbReference type="SMART" id="SM00360">
    <property type="entry name" value="RRM"/>
    <property type="match status" value="2"/>
</dbReference>
<proteinExistence type="predicted"/>
<protein>
    <recommendedName>
        <fullName evidence="4">RRM domain-containing protein</fullName>
    </recommendedName>
</protein>
<dbReference type="GO" id="GO:0005737">
    <property type="term" value="C:cytoplasm"/>
    <property type="evidence" value="ECO:0007669"/>
    <property type="project" value="TreeGrafter"/>
</dbReference>
<feature type="region of interest" description="Disordered" evidence="3">
    <location>
        <begin position="113"/>
        <end position="134"/>
    </location>
</feature>
<sequence length="238" mass="26634">MDHVTFPFQHIVGIEFIHKSISGFLQEEEARKVKGPKGTLFVSNVPRGSNSEYIRRVFSRYEIEDVNFHPKGGCAISFLAVNDPADILEKFSNGIWFEKRKLWVNEFQGKKGKNKRPLARAPTPAPAATPAPVSINTDDLTAKAAAMSLGNSAIIITKPTTRQTEVIVKNLNYQATEQGIKHLFNNFKLSKVNLKHGCAFVGLESQDEAQRAVNQLNERKVLGRKVFVELTRPKWGGF</sequence>
<dbReference type="InterPro" id="IPR050374">
    <property type="entry name" value="RRT5_SRSF_SR"/>
</dbReference>
<dbReference type="GO" id="GO:0005634">
    <property type="term" value="C:nucleus"/>
    <property type="evidence" value="ECO:0007669"/>
    <property type="project" value="TreeGrafter"/>
</dbReference>
<dbReference type="PANTHER" id="PTHR23003:SF61">
    <property type="entry name" value="GRP1P"/>
    <property type="match status" value="1"/>
</dbReference>
<evidence type="ECO:0000256" key="2">
    <source>
        <dbReference type="PROSITE-ProRule" id="PRU00176"/>
    </source>
</evidence>
<evidence type="ECO:0000259" key="4">
    <source>
        <dbReference type="PROSITE" id="PS50102"/>
    </source>
</evidence>